<comment type="caution">
    <text evidence="5">The sequence shown here is derived from an EMBL/GenBank/DDBJ whole genome shotgun (WGS) entry which is preliminary data.</text>
</comment>
<dbReference type="NCBIfam" id="TIGR01509">
    <property type="entry name" value="HAD-SF-IA-v3"/>
    <property type="match status" value="1"/>
</dbReference>
<name>A0A4R4WBG1_9ACTN</name>
<dbReference type="Pfam" id="PF00702">
    <property type="entry name" value="Hydrolase"/>
    <property type="match status" value="1"/>
</dbReference>
<dbReference type="Proteomes" id="UP000294543">
    <property type="component" value="Unassembled WGS sequence"/>
</dbReference>
<comment type="cofactor">
    <cofactor evidence="1">
        <name>Mg(2+)</name>
        <dbReference type="ChEBI" id="CHEBI:18420"/>
    </cofactor>
</comment>
<dbReference type="InterPro" id="IPR051600">
    <property type="entry name" value="Beta-PGM-like"/>
</dbReference>
<dbReference type="InterPro" id="IPR036412">
    <property type="entry name" value="HAD-like_sf"/>
</dbReference>
<protein>
    <submittedName>
        <fullName evidence="5">HAD family phosphatase</fullName>
    </submittedName>
</protein>
<evidence type="ECO:0000256" key="1">
    <source>
        <dbReference type="ARBA" id="ARBA00001946"/>
    </source>
</evidence>
<evidence type="ECO:0000256" key="2">
    <source>
        <dbReference type="ARBA" id="ARBA00006171"/>
    </source>
</evidence>
<dbReference type="GO" id="GO:0003824">
    <property type="term" value="F:catalytic activity"/>
    <property type="evidence" value="ECO:0007669"/>
    <property type="project" value="UniProtKB-ARBA"/>
</dbReference>
<proteinExistence type="inferred from homology"/>
<dbReference type="EMBL" id="SMKP01000110">
    <property type="protein sequence ID" value="TDD16188.1"/>
    <property type="molecule type" value="Genomic_DNA"/>
</dbReference>
<gene>
    <name evidence="5" type="ORF">E1294_32090</name>
</gene>
<accession>A0A4R4WBG1</accession>
<evidence type="ECO:0000256" key="4">
    <source>
        <dbReference type="ARBA" id="ARBA00022842"/>
    </source>
</evidence>
<evidence type="ECO:0000313" key="6">
    <source>
        <dbReference type="Proteomes" id="UP000294543"/>
    </source>
</evidence>
<comment type="similarity">
    <text evidence="2">Belongs to the HAD-like hydrolase superfamily. CbbY/CbbZ/Gph/YieH family.</text>
</comment>
<dbReference type="AlphaFoldDB" id="A0A4R4WBG1"/>
<dbReference type="PANTHER" id="PTHR46193:SF10">
    <property type="entry name" value="6-PHOSPHOGLUCONATE PHOSPHATASE"/>
    <property type="match status" value="1"/>
</dbReference>
<keyword evidence="3" id="KW-0479">Metal-binding</keyword>
<dbReference type="SFLD" id="SFLDG01129">
    <property type="entry name" value="C1.5:_HAD__Beta-PGM__Phosphata"/>
    <property type="match status" value="1"/>
</dbReference>
<keyword evidence="6" id="KW-1185">Reference proteome</keyword>
<keyword evidence="4" id="KW-0460">Magnesium</keyword>
<sequence>MKAQLVIFDNDGVLVDSEPTAHRVLSEYLTELGFPFTLEESYRYFLGNAARNTHTVVADRYGGTLPADFTARCHERVFTAFKQGLDAVQGASTVLTDLRRRGIPYCLASSSDHAWIDLTLDRTGLRPLLPPAVVFSAQDVGGVGKPAPDLFLHAAAAFGTDPRDCLVVEDSPNGVRAAKAAGMPVVGYTALTPASRLTGATSLITHLTGILDHLDHLDHDR</sequence>
<dbReference type="RefSeq" id="WP_132514695.1">
    <property type="nucleotide sequence ID" value="NZ_SMKP01000110.1"/>
</dbReference>
<dbReference type="Gene3D" id="3.40.50.1000">
    <property type="entry name" value="HAD superfamily/HAD-like"/>
    <property type="match status" value="1"/>
</dbReference>
<evidence type="ECO:0000313" key="5">
    <source>
        <dbReference type="EMBL" id="TDD16188.1"/>
    </source>
</evidence>
<dbReference type="SFLD" id="SFLDG01135">
    <property type="entry name" value="C1.5.6:_HAD__Beta-PGM__Phospha"/>
    <property type="match status" value="1"/>
</dbReference>
<dbReference type="Gene3D" id="1.10.150.240">
    <property type="entry name" value="Putative phosphatase, domain 2"/>
    <property type="match status" value="1"/>
</dbReference>
<dbReference type="GO" id="GO:0046872">
    <property type="term" value="F:metal ion binding"/>
    <property type="evidence" value="ECO:0007669"/>
    <property type="project" value="UniProtKB-KW"/>
</dbReference>
<dbReference type="InterPro" id="IPR023198">
    <property type="entry name" value="PGP-like_dom2"/>
</dbReference>
<dbReference type="OrthoDB" id="9812856at2"/>
<reference evidence="5 6" key="1">
    <citation type="submission" date="2019-03" db="EMBL/GenBank/DDBJ databases">
        <title>Draft genome sequences of novel Actinobacteria.</title>
        <authorList>
            <person name="Sahin N."/>
            <person name="Ay H."/>
            <person name="Saygin H."/>
        </authorList>
    </citation>
    <scope>NUCLEOTIDE SEQUENCE [LARGE SCALE GENOMIC DNA]</scope>
    <source>
        <strain evidence="5 6">KC712</strain>
    </source>
</reference>
<dbReference type="InterPro" id="IPR023214">
    <property type="entry name" value="HAD_sf"/>
</dbReference>
<dbReference type="InterPro" id="IPR006439">
    <property type="entry name" value="HAD-SF_hydro_IA"/>
</dbReference>
<dbReference type="SFLD" id="SFLDS00003">
    <property type="entry name" value="Haloacid_Dehalogenase"/>
    <property type="match status" value="1"/>
</dbReference>
<dbReference type="SUPFAM" id="SSF56784">
    <property type="entry name" value="HAD-like"/>
    <property type="match status" value="1"/>
</dbReference>
<organism evidence="5 6">
    <name type="scientific">Nonomuraea diastatica</name>
    <dbReference type="NCBI Taxonomy" id="1848329"/>
    <lineage>
        <taxon>Bacteria</taxon>
        <taxon>Bacillati</taxon>
        <taxon>Actinomycetota</taxon>
        <taxon>Actinomycetes</taxon>
        <taxon>Streptosporangiales</taxon>
        <taxon>Streptosporangiaceae</taxon>
        <taxon>Nonomuraea</taxon>
    </lineage>
</organism>
<evidence type="ECO:0000256" key="3">
    <source>
        <dbReference type="ARBA" id="ARBA00022723"/>
    </source>
</evidence>
<dbReference type="PANTHER" id="PTHR46193">
    <property type="entry name" value="6-PHOSPHOGLUCONATE PHOSPHATASE"/>
    <property type="match status" value="1"/>
</dbReference>